<dbReference type="Proteomes" id="UP000234345">
    <property type="component" value="Unassembled WGS sequence"/>
</dbReference>
<sequence length="80" mass="8934">MAWMGYRAHRAMHQWPRLLVQSGLQNIAIGLLVKATGALNTEVETANADFEHRPRRGGGCFAIPLLAAYVVMPLCEHRYS</sequence>
<accession>A0A7Z7NFJ7</accession>
<name>A0A7Z7NFJ7_XANCH</name>
<evidence type="ECO:0000313" key="2">
    <source>
        <dbReference type="Proteomes" id="UP000234345"/>
    </source>
</evidence>
<organism evidence="1 2">
    <name type="scientific">Xanthomonas campestris pv. phaseoli</name>
    <dbReference type="NCBI Taxonomy" id="317013"/>
    <lineage>
        <taxon>Bacteria</taxon>
        <taxon>Pseudomonadati</taxon>
        <taxon>Pseudomonadota</taxon>
        <taxon>Gammaproteobacteria</taxon>
        <taxon>Lysobacterales</taxon>
        <taxon>Lysobacteraceae</taxon>
        <taxon>Xanthomonas</taxon>
    </lineage>
</organism>
<dbReference type="EMBL" id="OCZC01000045">
    <property type="protein sequence ID" value="SOO22872.1"/>
    <property type="molecule type" value="Genomic_DNA"/>
</dbReference>
<evidence type="ECO:0000313" key="1">
    <source>
        <dbReference type="EMBL" id="SOO22872.1"/>
    </source>
</evidence>
<protein>
    <submittedName>
        <fullName evidence="1">Uncharacterized protein</fullName>
    </submittedName>
</protein>
<dbReference type="AlphaFoldDB" id="A0A7Z7NFJ7"/>
<comment type="caution">
    <text evidence="1">The sequence shown here is derived from an EMBL/GenBank/DDBJ whole genome shotgun (WGS) entry which is preliminary data.</text>
</comment>
<proteinExistence type="predicted"/>
<gene>
    <name evidence="1" type="ORF">XFF6991_170042</name>
</gene>
<reference evidence="1 2" key="1">
    <citation type="submission" date="2017-10" db="EMBL/GenBank/DDBJ databases">
        <authorList>
            <person name="Regsiter A."/>
            <person name="William W."/>
        </authorList>
    </citation>
    <scope>NUCLEOTIDE SEQUENCE [LARGE SCALE GENOMIC DNA]</scope>
    <source>
        <strain evidence="1 2">CFBP6991</strain>
    </source>
</reference>